<evidence type="ECO:0000256" key="6">
    <source>
        <dbReference type="SAM" id="MobiDB-lite"/>
    </source>
</evidence>
<keyword evidence="9" id="KW-1185">Reference proteome</keyword>
<accession>A0AAW0YBM7</accession>
<dbReference type="AlphaFoldDB" id="A0AAW0YBM7"/>
<dbReference type="InterPro" id="IPR036236">
    <property type="entry name" value="Znf_C2H2_sf"/>
</dbReference>
<dbReference type="InterPro" id="IPR013087">
    <property type="entry name" value="Znf_C2H2_type"/>
</dbReference>
<dbReference type="GO" id="GO:0005634">
    <property type="term" value="C:nucleus"/>
    <property type="evidence" value="ECO:0007669"/>
    <property type="project" value="TreeGrafter"/>
</dbReference>
<dbReference type="InterPro" id="IPR050688">
    <property type="entry name" value="Zinc_finger/UBP_domain"/>
</dbReference>
<evidence type="ECO:0000256" key="1">
    <source>
        <dbReference type="ARBA" id="ARBA00022723"/>
    </source>
</evidence>
<dbReference type="EMBL" id="JARKIK010000010">
    <property type="protein sequence ID" value="KAK8749270.1"/>
    <property type="molecule type" value="Genomic_DNA"/>
</dbReference>
<evidence type="ECO:0000313" key="8">
    <source>
        <dbReference type="EMBL" id="KAK8749266.1"/>
    </source>
</evidence>
<keyword evidence="4" id="KW-0862">Zinc</keyword>
<dbReference type="Gene3D" id="3.30.160.60">
    <property type="entry name" value="Classic Zinc Finger"/>
    <property type="match status" value="1"/>
</dbReference>
<reference evidence="8" key="2">
    <citation type="submission" date="2024-01" db="EMBL/GenBank/DDBJ databases">
        <authorList>
            <person name="He J."/>
            <person name="Wang M."/>
            <person name="Zheng J."/>
            <person name="Liu Z."/>
        </authorList>
    </citation>
    <scope>NUCLEOTIDE SEQUENCE</scope>
    <source>
        <strain evidence="8">ZL_2023a</strain>
        <tissue evidence="8">Muscle</tissue>
    </source>
</reference>
<comment type="caution">
    <text evidence="8">The sequence shown here is derived from an EMBL/GenBank/DDBJ whole genome shotgun (WGS) entry which is preliminary data.</text>
</comment>
<protein>
    <recommendedName>
        <fullName evidence="7">C2H2-type domain-containing protein</fullName>
    </recommendedName>
</protein>
<dbReference type="SUPFAM" id="SSF57667">
    <property type="entry name" value="beta-beta-alpha zinc fingers"/>
    <property type="match status" value="1"/>
</dbReference>
<name>A0AAW0YBM7_CHEQU</name>
<evidence type="ECO:0000313" key="9">
    <source>
        <dbReference type="Proteomes" id="UP001445076"/>
    </source>
</evidence>
<dbReference type="GO" id="GO:0045944">
    <property type="term" value="P:positive regulation of transcription by RNA polymerase II"/>
    <property type="evidence" value="ECO:0007669"/>
    <property type="project" value="TreeGrafter"/>
</dbReference>
<feature type="compositionally biased region" description="Basic and acidic residues" evidence="6">
    <location>
        <begin position="120"/>
        <end position="136"/>
    </location>
</feature>
<sequence length="136" mass="14936">MDNHILTHTGERPFQCTLCPYRASQQGNLKRHLRTVHNQAVSDPCLNSLSGSLHYSEVNPNLPHHHSQPGSAVTQTQATQNFESNLSSLPPNSSDQSGTPSQSSRTAKDEEPPFGLHLRLKAEAEPTARSCSETRL</sequence>
<dbReference type="SMART" id="SM00355">
    <property type="entry name" value="ZnF_C2H2"/>
    <property type="match status" value="1"/>
</dbReference>
<dbReference type="PROSITE" id="PS50157">
    <property type="entry name" value="ZINC_FINGER_C2H2_2"/>
    <property type="match status" value="1"/>
</dbReference>
<dbReference type="PANTHER" id="PTHR24403:SF109">
    <property type="entry name" value="ZINC FINGER PROTEIN 845-LIKE"/>
    <property type="match status" value="1"/>
</dbReference>
<feature type="compositionally biased region" description="Low complexity" evidence="6">
    <location>
        <begin position="84"/>
        <end position="104"/>
    </location>
</feature>
<organism evidence="8 9">
    <name type="scientific">Cherax quadricarinatus</name>
    <name type="common">Australian red claw crayfish</name>
    <dbReference type="NCBI Taxonomy" id="27406"/>
    <lineage>
        <taxon>Eukaryota</taxon>
        <taxon>Metazoa</taxon>
        <taxon>Ecdysozoa</taxon>
        <taxon>Arthropoda</taxon>
        <taxon>Crustacea</taxon>
        <taxon>Multicrustacea</taxon>
        <taxon>Malacostraca</taxon>
        <taxon>Eumalacostraca</taxon>
        <taxon>Eucarida</taxon>
        <taxon>Decapoda</taxon>
        <taxon>Pleocyemata</taxon>
        <taxon>Astacidea</taxon>
        <taxon>Parastacoidea</taxon>
        <taxon>Parastacidae</taxon>
        <taxon>Cherax</taxon>
    </lineage>
</organism>
<dbReference type="Pfam" id="PF13909">
    <property type="entry name" value="zf-H2C2_5"/>
    <property type="match status" value="1"/>
</dbReference>
<evidence type="ECO:0000256" key="4">
    <source>
        <dbReference type="ARBA" id="ARBA00022833"/>
    </source>
</evidence>
<evidence type="ECO:0000256" key="3">
    <source>
        <dbReference type="ARBA" id="ARBA00022771"/>
    </source>
</evidence>
<dbReference type="FunFam" id="3.30.160.60:FF:002711">
    <property type="entry name" value="Zinc finger protein 16"/>
    <property type="match status" value="1"/>
</dbReference>
<feature type="compositionally biased region" description="Polar residues" evidence="6">
    <location>
        <begin position="68"/>
        <end position="83"/>
    </location>
</feature>
<feature type="domain" description="C2H2-type" evidence="7">
    <location>
        <begin position="14"/>
        <end position="42"/>
    </location>
</feature>
<gene>
    <name evidence="8" type="ORF">OTU49_015764</name>
</gene>
<feature type="region of interest" description="Disordered" evidence="6">
    <location>
        <begin position="56"/>
        <end position="136"/>
    </location>
</feature>
<dbReference type="EMBL" id="JARKIK010000010">
    <property type="protein sequence ID" value="KAK8749266.1"/>
    <property type="molecule type" value="Genomic_DNA"/>
</dbReference>
<keyword evidence="2" id="KW-0677">Repeat</keyword>
<dbReference type="PANTHER" id="PTHR24403">
    <property type="entry name" value="ZINC FINGER PROTEIN"/>
    <property type="match status" value="1"/>
</dbReference>
<reference evidence="8 9" key="1">
    <citation type="journal article" date="2024" name="BMC Genomics">
        <title>Genome assembly of redclaw crayfish (Cherax quadricarinatus) provides insights into its immune adaptation and hypoxia tolerance.</title>
        <authorList>
            <person name="Liu Z."/>
            <person name="Zheng J."/>
            <person name="Li H."/>
            <person name="Fang K."/>
            <person name="Wang S."/>
            <person name="He J."/>
            <person name="Zhou D."/>
            <person name="Weng S."/>
            <person name="Chi M."/>
            <person name="Gu Z."/>
            <person name="He J."/>
            <person name="Li F."/>
            <person name="Wang M."/>
        </authorList>
    </citation>
    <scope>NUCLEOTIDE SEQUENCE [LARGE SCALE GENOMIC DNA]</scope>
    <source>
        <strain evidence="8">ZL_2023a</strain>
    </source>
</reference>
<evidence type="ECO:0000256" key="2">
    <source>
        <dbReference type="ARBA" id="ARBA00022737"/>
    </source>
</evidence>
<proteinExistence type="predicted"/>
<evidence type="ECO:0000256" key="5">
    <source>
        <dbReference type="PROSITE-ProRule" id="PRU00042"/>
    </source>
</evidence>
<keyword evidence="3 5" id="KW-0863">Zinc-finger</keyword>
<evidence type="ECO:0000259" key="7">
    <source>
        <dbReference type="PROSITE" id="PS50157"/>
    </source>
</evidence>
<dbReference type="Proteomes" id="UP001445076">
    <property type="component" value="Unassembled WGS sequence"/>
</dbReference>
<dbReference type="GO" id="GO:0008270">
    <property type="term" value="F:zinc ion binding"/>
    <property type="evidence" value="ECO:0007669"/>
    <property type="project" value="UniProtKB-KW"/>
</dbReference>
<keyword evidence="1" id="KW-0479">Metal-binding</keyword>